<accession>A0A812XK36</accession>
<reference evidence="1" key="1">
    <citation type="submission" date="2021-02" db="EMBL/GenBank/DDBJ databases">
        <authorList>
            <person name="Dougan E. K."/>
            <person name="Rhodes N."/>
            <person name="Thang M."/>
            <person name="Chan C."/>
        </authorList>
    </citation>
    <scope>NUCLEOTIDE SEQUENCE</scope>
</reference>
<protein>
    <submittedName>
        <fullName evidence="1">Uncharacterized protein</fullName>
    </submittedName>
</protein>
<sequence>MFPQLMAFTLGRLTSCVPLTPFLKLLKPNVMMGCLALLGMSSASFSLVRLGATMTFVPDVVSKISLWSKETAEICVPWLPDLKEMDQKDQLPMKEIGILCGGAFLGILWLQRKQQGQHRRWPSMFR</sequence>
<proteinExistence type="predicted"/>
<keyword evidence="2" id="KW-1185">Reference proteome</keyword>
<evidence type="ECO:0000313" key="2">
    <source>
        <dbReference type="Proteomes" id="UP000649617"/>
    </source>
</evidence>
<dbReference type="EMBL" id="CAJNIZ010046442">
    <property type="protein sequence ID" value="CAE7748652.1"/>
    <property type="molecule type" value="Genomic_DNA"/>
</dbReference>
<dbReference type="AlphaFoldDB" id="A0A812XK36"/>
<comment type="caution">
    <text evidence="1">The sequence shown here is derived from an EMBL/GenBank/DDBJ whole genome shotgun (WGS) entry which is preliminary data.</text>
</comment>
<organism evidence="1 2">
    <name type="scientific">Symbiodinium pilosum</name>
    <name type="common">Dinoflagellate</name>
    <dbReference type="NCBI Taxonomy" id="2952"/>
    <lineage>
        <taxon>Eukaryota</taxon>
        <taxon>Sar</taxon>
        <taxon>Alveolata</taxon>
        <taxon>Dinophyceae</taxon>
        <taxon>Suessiales</taxon>
        <taxon>Symbiodiniaceae</taxon>
        <taxon>Symbiodinium</taxon>
    </lineage>
</organism>
<gene>
    <name evidence="1" type="ORF">SPIL2461_LOCUS21647</name>
</gene>
<evidence type="ECO:0000313" key="1">
    <source>
        <dbReference type="EMBL" id="CAE7748652.1"/>
    </source>
</evidence>
<name>A0A812XK36_SYMPI</name>
<dbReference type="Proteomes" id="UP000649617">
    <property type="component" value="Unassembled WGS sequence"/>
</dbReference>